<dbReference type="PANTHER" id="PTHR23521">
    <property type="entry name" value="TRANSPORTER MFS SUPERFAMILY"/>
    <property type="match status" value="1"/>
</dbReference>
<feature type="transmembrane region" description="Helical" evidence="7">
    <location>
        <begin position="241"/>
        <end position="261"/>
    </location>
</feature>
<keyword evidence="4 7" id="KW-0812">Transmembrane</keyword>
<feature type="domain" description="Major facilitator superfamily (MFS) profile" evidence="8">
    <location>
        <begin position="207"/>
        <end position="393"/>
    </location>
</feature>
<reference evidence="9 10" key="1">
    <citation type="submission" date="2018-02" db="EMBL/GenBank/DDBJ databases">
        <title>Jeotgalibacillus proteolyticum sp. nov. a protease producing bacterium isolated from ocean sediments of Laizhou Bay.</title>
        <authorList>
            <person name="Li Y."/>
        </authorList>
    </citation>
    <scope>NUCLEOTIDE SEQUENCE [LARGE SCALE GENOMIC DNA]</scope>
    <source>
        <strain evidence="9 10">22-7</strain>
    </source>
</reference>
<accession>A0A2S5G7C7</accession>
<dbReference type="GO" id="GO:0005886">
    <property type="term" value="C:plasma membrane"/>
    <property type="evidence" value="ECO:0007669"/>
    <property type="project" value="UniProtKB-SubCell"/>
</dbReference>
<evidence type="ECO:0000256" key="1">
    <source>
        <dbReference type="ARBA" id="ARBA00004651"/>
    </source>
</evidence>
<dbReference type="InterPro" id="IPR011701">
    <property type="entry name" value="MFS"/>
</dbReference>
<protein>
    <submittedName>
        <fullName evidence="9">MFS transporter</fullName>
    </submittedName>
</protein>
<feature type="transmembrane region" description="Helical" evidence="7">
    <location>
        <begin position="273"/>
        <end position="291"/>
    </location>
</feature>
<keyword evidence="2" id="KW-0813">Transport</keyword>
<sequence>MGVSAKVRFWILVCIVAISGFSQGMLLPLIAIIFEQDGVSSAMNGIHATGIYIGILIASPLMEAPLRKYGYKPLIVVGGFIVGLSLLFFPLWPHFWFWFVLRLLIGVGDQMLHFSTQTWITSSSSAERRGRNIAIYGLFFSLGFAMGPAMSSLVEINRSLPFIVSGVLTFITWGFVFLLRNDIPDHGEVGTASLFGTLKRFKQVGKYAWVAFLPPLSYGFLEASLHGNFPIYALRSGVEASAVAFILPAFSIGAIVFQLPLGILSDKFGRHRVLMTVLFTGAVCFIGSGLAGTSALWLFVTFFLAGMAVGSTFSLGISYMTDLLPKSLLPAGNIMCGIAFSLGSISGPALGGIIIQFFAGGFFYLISTLLFAVCLCLMVFSLVQKNKAMTAET</sequence>
<organism evidence="9 10">
    <name type="scientific">Jeotgalibacillus proteolyticus</name>
    <dbReference type="NCBI Taxonomy" id="2082395"/>
    <lineage>
        <taxon>Bacteria</taxon>
        <taxon>Bacillati</taxon>
        <taxon>Bacillota</taxon>
        <taxon>Bacilli</taxon>
        <taxon>Bacillales</taxon>
        <taxon>Caryophanaceae</taxon>
        <taxon>Jeotgalibacillus</taxon>
    </lineage>
</organism>
<dbReference type="Gene3D" id="1.20.1250.20">
    <property type="entry name" value="MFS general substrate transporter like domains"/>
    <property type="match status" value="2"/>
</dbReference>
<keyword evidence="3" id="KW-1003">Cell membrane</keyword>
<feature type="transmembrane region" description="Helical" evidence="7">
    <location>
        <begin position="204"/>
        <end position="221"/>
    </location>
</feature>
<dbReference type="RefSeq" id="WP_104059469.1">
    <property type="nucleotide sequence ID" value="NZ_PREZ01000008.1"/>
</dbReference>
<evidence type="ECO:0000259" key="8">
    <source>
        <dbReference type="PROSITE" id="PS50850"/>
    </source>
</evidence>
<evidence type="ECO:0000256" key="3">
    <source>
        <dbReference type="ARBA" id="ARBA00022475"/>
    </source>
</evidence>
<dbReference type="AlphaFoldDB" id="A0A2S5G7C7"/>
<dbReference type="PROSITE" id="PS50850">
    <property type="entry name" value="MFS"/>
    <property type="match status" value="1"/>
</dbReference>
<feature type="transmembrane region" description="Helical" evidence="7">
    <location>
        <begin position="46"/>
        <end position="62"/>
    </location>
</feature>
<dbReference type="InterPro" id="IPR020846">
    <property type="entry name" value="MFS_dom"/>
</dbReference>
<dbReference type="PANTHER" id="PTHR23521:SF2">
    <property type="entry name" value="TRANSPORTER MFS SUPERFAMILY"/>
    <property type="match status" value="1"/>
</dbReference>
<evidence type="ECO:0000256" key="6">
    <source>
        <dbReference type="ARBA" id="ARBA00023136"/>
    </source>
</evidence>
<keyword evidence="10" id="KW-1185">Reference proteome</keyword>
<dbReference type="SUPFAM" id="SSF103473">
    <property type="entry name" value="MFS general substrate transporter"/>
    <property type="match status" value="1"/>
</dbReference>
<feature type="transmembrane region" description="Helical" evidence="7">
    <location>
        <begin position="133"/>
        <end position="154"/>
    </location>
</feature>
<dbReference type="Pfam" id="PF07690">
    <property type="entry name" value="MFS_1"/>
    <property type="match status" value="1"/>
</dbReference>
<feature type="transmembrane region" description="Helical" evidence="7">
    <location>
        <begin position="9"/>
        <end position="34"/>
    </location>
</feature>
<evidence type="ECO:0000313" key="9">
    <source>
        <dbReference type="EMBL" id="PPA68853.1"/>
    </source>
</evidence>
<dbReference type="GO" id="GO:0022857">
    <property type="term" value="F:transmembrane transporter activity"/>
    <property type="evidence" value="ECO:0007669"/>
    <property type="project" value="InterPro"/>
</dbReference>
<dbReference type="OrthoDB" id="478565at2"/>
<feature type="transmembrane region" description="Helical" evidence="7">
    <location>
        <begin position="361"/>
        <end position="383"/>
    </location>
</feature>
<evidence type="ECO:0000256" key="2">
    <source>
        <dbReference type="ARBA" id="ARBA00022448"/>
    </source>
</evidence>
<dbReference type="CDD" id="cd17477">
    <property type="entry name" value="MFS_YcaD_like"/>
    <property type="match status" value="1"/>
</dbReference>
<name>A0A2S5G7C7_9BACL</name>
<feature type="transmembrane region" description="Helical" evidence="7">
    <location>
        <begin position="160"/>
        <end position="179"/>
    </location>
</feature>
<dbReference type="EMBL" id="PREZ01000008">
    <property type="protein sequence ID" value="PPA68853.1"/>
    <property type="molecule type" value="Genomic_DNA"/>
</dbReference>
<gene>
    <name evidence="9" type="ORF">C4B60_18210</name>
</gene>
<dbReference type="Proteomes" id="UP000239047">
    <property type="component" value="Unassembled WGS sequence"/>
</dbReference>
<dbReference type="InterPro" id="IPR047200">
    <property type="entry name" value="MFS_YcaD-like"/>
</dbReference>
<evidence type="ECO:0000313" key="10">
    <source>
        <dbReference type="Proteomes" id="UP000239047"/>
    </source>
</evidence>
<keyword evidence="5 7" id="KW-1133">Transmembrane helix</keyword>
<evidence type="ECO:0000256" key="5">
    <source>
        <dbReference type="ARBA" id="ARBA00022989"/>
    </source>
</evidence>
<proteinExistence type="predicted"/>
<feature type="transmembrane region" description="Helical" evidence="7">
    <location>
        <begin position="69"/>
        <end position="89"/>
    </location>
</feature>
<feature type="transmembrane region" description="Helical" evidence="7">
    <location>
        <begin position="297"/>
        <end position="319"/>
    </location>
</feature>
<comment type="caution">
    <text evidence="9">The sequence shown here is derived from an EMBL/GenBank/DDBJ whole genome shotgun (WGS) entry which is preliminary data.</text>
</comment>
<evidence type="ECO:0000256" key="4">
    <source>
        <dbReference type="ARBA" id="ARBA00022692"/>
    </source>
</evidence>
<evidence type="ECO:0000256" key="7">
    <source>
        <dbReference type="SAM" id="Phobius"/>
    </source>
</evidence>
<feature type="transmembrane region" description="Helical" evidence="7">
    <location>
        <begin position="331"/>
        <end position="355"/>
    </location>
</feature>
<comment type="subcellular location">
    <subcellularLocation>
        <location evidence="1">Cell membrane</location>
        <topology evidence="1">Multi-pass membrane protein</topology>
    </subcellularLocation>
</comment>
<keyword evidence="6 7" id="KW-0472">Membrane</keyword>
<dbReference type="InterPro" id="IPR036259">
    <property type="entry name" value="MFS_trans_sf"/>
</dbReference>